<dbReference type="Proteomes" id="UP001050691">
    <property type="component" value="Unassembled WGS sequence"/>
</dbReference>
<dbReference type="Gene3D" id="1.20.1250.20">
    <property type="entry name" value="MFS general substrate transporter like domains"/>
    <property type="match status" value="1"/>
</dbReference>
<keyword evidence="3" id="KW-1185">Reference proteome</keyword>
<feature type="transmembrane region" description="Helical" evidence="1">
    <location>
        <begin position="86"/>
        <end position="107"/>
    </location>
</feature>
<sequence length="184" mass="20133">MKPRFPGRRRSSTEDSLKLLKKLFTDIPYMLTVVGFTLVYWGLFFPLLHGIDTNLAFYSITILNAASLLGRIIPNLIADFYGPMNIVGPTAICCGFLMFAMFAAGTIQGLVTFAILYGFVSGATLTLAGVTAFADDVSEVGFALLTGNPLMGALLDAPRYTWHRPIILSGVSIVIRLRIKDIYN</sequence>
<feature type="transmembrane region" description="Helical" evidence="1">
    <location>
        <begin position="27"/>
        <end position="49"/>
    </location>
</feature>
<feature type="transmembrane region" description="Helical" evidence="1">
    <location>
        <begin position="55"/>
        <end position="74"/>
    </location>
</feature>
<keyword evidence="1" id="KW-0472">Membrane</keyword>
<evidence type="ECO:0000313" key="2">
    <source>
        <dbReference type="EMBL" id="GJJ14670.1"/>
    </source>
</evidence>
<evidence type="ECO:0000313" key="3">
    <source>
        <dbReference type="Proteomes" id="UP001050691"/>
    </source>
</evidence>
<name>A0AAV5AJV6_9AGAM</name>
<comment type="caution">
    <text evidence="2">The sequence shown here is derived from an EMBL/GenBank/DDBJ whole genome shotgun (WGS) entry which is preliminary data.</text>
</comment>
<protein>
    <submittedName>
        <fullName evidence="2">Uncharacterized protein</fullName>
    </submittedName>
</protein>
<reference evidence="2" key="1">
    <citation type="submission" date="2021-10" db="EMBL/GenBank/DDBJ databases">
        <title>De novo Genome Assembly of Clathrus columnatus (Basidiomycota, Fungi) Using Illumina and Nanopore Sequence Data.</title>
        <authorList>
            <person name="Ogiso-Tanaka E."/>
            <person name="Itagaki H."/>
            <person name="Hosoya T."/>
            <person name="Hosaka K."/>
        </authorList>
    </citation>
    <scope>NUCLEOTIDE SEQUENCE</scope>
    <source>
        <strain evidence="2">MO-923</strain>
    </source>
</reference>
<gene>
    <name evidence="2" type="ORF">Clacol_008936</name>
</gene>
<dbReference type="PANTHER" id="PTHR11360:SF284">
    <property type="entry name" value="EG:103B4.3 PROTEIN-RELATED"/>
    <property type="match status" value="1"/>
</dbReference>
<dbReference type="SUPFAM" id="SSF103473">
    <property type="entry name" value="MFS general substrate transporter"/>
    <property type="match status" value="1"/>
</dbReference>
<keyword evidence="1" id="KW-0812">Transmembrane</keyword>
<proteinExistence type="predicted"/>
<dbReference type="AlphaFoldDB" id="A0AAV5AJV6"/>
<keyword evidence="1" id="KW-1133">Transmembrane helix</keyword>
<organism evidence="2 3">
    <name type="scientific">Clathrus columnatus</name>
    <dbReference type="NCBI Taxonomy" id="1419009"/>
    <lineage>
        <taxon>Eukaryota</taxon>
        <taxon>Fungi</taxon>
        <taxon>Dikarya</taxon>
        <taxon>Basidiomycota</taxon>
        <taxon>Agaricomycotina</taxon>
        <taxon>Agaricomycetes</taxon>
        <taxon>Phallomycetidae</taxon>
        <taxon>Phallales</taxon>
        <taxon>Clathraceae</taxon>
        <taxon>Clathrus</taxon>
    </lineage>
</organism>
<feature type="transmembrane region" description="Helical" evidence="1">
    <location>
        <begin position="113"/>
        <end position="134"/>
    </location>
</feature>
<dbReference type="InterPro" id="IPR036259">
    <property type="entry name" value="MFS_trans_sf"/>
</dbReference>
<accession>A0AAV5AJV6</accession>
<dbReference type="InterPro" id="IPR050327">
    <property type="entry name" value="Proton-linked_MCT"/>
</dbReference>
<dbReference type="PANTHER" id="PTHR11360">
    <property type="entry name" value="MONOCARBOXYLATE TRANSPORTER"/>
    <property type="match status" value="1"/>
</dbReference>
<dbReference type="EMBL" id="BPWL01000010">
    <property type="protein sequence ID" value="GJJ14670.1"/>
    <property type="molecule type" value="Genomic_DNA"/>
</dbReference>
<evidence type="ECO:0000256" key="1">
    <source>
        <dbReference type="SAM" id="Phobius"/>
    </source>
</evidence>